<sequence length="144" mass="15828">MSYLRALSIRQLAVARSLSAGRHATSLPKHATRSFSVSFARAAEIPNKSQLDTVTKALQGSKAWAAIANNDEIQQLFVETAKVLKEEGVDMAKPSMFVMFKNARVRDQIMKLGQAFQASGLDMASMKELAEIAQNALKEEESKK</sequence>
<keyword evidence="2" id="KW-1185">Reference proteome</keyword>
<evidence type="ECO:0000313" key="1">
    <source>
        <dbReference type="EMBL" id="GJE84726.1"/>
    </source>
</evidence>
<dbReference type="EMBL" id="BPQB01000001">
    <property type="protein sequence ID" value="GJE84726.1"/>
    <property type="molecule type" value="Genomic_DNA"/>
</dbReference>
<evidence type="ECO:0000313" key="2">
    <source>
        <dbReference type="Proteomes" id="UP000703269"/>
    </source>
</evidence>
<organism evidence="1 2">
    <name type="scientific">Phanerochaete sordida</name>
    <dbReference type="NCBI Taxonomy" id="48140"/>
    <lineage>
        <taxon>Eukaryota</taxon>
        <taxon>Fungi</taxon>
        <taxon>Dikarya</taxon>
        <taxon>Basidiomycota</taxon>
        <taxon>Agaricomycotina</taxon>
        <taxon>Agaricomycetes</taxon>
        <taxon>Polyporales</taxon>
        <taxon>Phanerochaetaceae</taxon>
        <taxon>Phanerochaete</taxon>
    </lineage>
</organism>
<name>A0A9P3FY47_9APHY</name>
<dbReference type="AlphaFoldDB" id="A0A9P3FY47"/>
<dbReference type="OrthoDB" id="10463175at2759"/>
<gene>
    <name evidence="1" type="ORF">PsYK624_008020</name>
</gene>
<protein>
    <submittedName>
        <fullName evidence="1">Uncharacterized protein</fullName>
    </submittedName>
</protein>
<reference evidence="1 2" key="1">
    <citation type="submission" date="2021-08" db="EMBL/GenBank/DDBJ databases">
        <title>Draft Genome Sequence of Phanerochaete sordida strain YK-624.</title>
        <authorList>
            <person name="Mori T."/>
            <person name="Dohra H."/>
            <person name="Suzuki T."/>
            <person name="Kawagishi H."/>
            <person name="Hirai H."/>
        </authorList>
    </citation>
    <scope>NUCLEOTIDE SEQUENCE [LARGE SCALE GENOMIC DNA]</scope>
    <source>
        <strain evidence="1 2">YK-624</strain>
    </source>
</reference>
<comment type="caution">
    <text evidence="1">The sequence shown here is derived from an EMBL/GenBank/DDBJ whole genome shotgun (WGS) entry which is preliminary data.</text>
</comment>
<dbReference type="Proteomes" id="UP000703269">
    <property type="component" value="Unassembled WGS sequence"/>
</dbReference>
<proteinExistence type="predicted"/>
<accession>A0A9P3FY47</accession>